<proteinExistence type="predicted"/>
<dbReference type="EMBL" id="JACHLK010000021">
    <property type="protein sequence ID" value="MBB6563656.1"/>
    <property type="molecule type" value="Genomic_DNA"/>
</dbReference>
<protein>
    <submittedName>
        <fullName evidence="1">Uncharacterized protein</fullName>
    </submittedName>
</protein>
<organism evidence="1 2">
    <name type="scientific">Acidovorax soli</name>
    <dbReference type="NCBI Taxonomy" id="592050"/>
    <lineage>
        <taxon>Bacteria</taxon>
        <taxon>Pseudomonadati</taxon>
        <taxon>Pseudomonadota</taxon>
        <taxon>Betaproteobacteria</taxon>
        <taxon>Burkholderiales</taxon>
        <taxon>Comamonadaceae</taxon>
        <taxon>Acidovorax</taxon>
    </lineage>
</organism>
<name>A0A7X0UCP3_9BURK</name>
<keyword evidence="2" id="KW-1185">Reference proteome</keyword>
<dbReference type="Proteomes" id="UP000575083">
    <property type="component" value="Unassembled WGS sequence"/>
</dbReference>
<dbReference type="AlphaFoldDB" id="A0A7X0UCP3"/>
<dbReference type="RefSeq" id="WP_184864909.1">
    <property type="nucleotide sequence ID" value="NZ_JACHLK010000021.1"/>
</dbReference>
<evidence type="ECO:0000313" key="2">
    <source>
        <dbReference type="Proteomes" id="UP000575083"/>
    </source>
</evidence>
<reference evidence="1 2" key="1">
    <citation type="submission" date="2020-08" db="EMBL/GenBank/DDBJ databases">
        <title>Functional genomics of gut bacteria from endangered species of beetles.</title>
        <authorList>
            <person name="Carlos-Shanley C."/>
        </authorList>
    </citation>
    <scope>NUCLEOTIDE SEQUENCE [LARGE SCALE GENOMIC DNA]</scope>
    <source>
        <strain evidence="1 2">S00198</strain>
    </source>
</reference>
<accession>A0A7X0UCP3</accession>
<sequence length="210" mass="23096">MTLQNRVDPWGQLTNTPARGAWLGNRGILHNDQQEIVAPWRHKSWVTCQLEFKGIKRKPFSPGNYSELFFLDEATALSAGHRPCAQCRRERFNEFKSLWQATLADDAVASGTTVTSIDKQLHKERAVRGGGKLTFQSPLGMVPDGAFIDHSGDALLLWQGQLHKWSAHGYSKAGVVVVPSTTVTVITPASITKVLALGFKPQVHESALSP</sequence>
<evidence type="ECO:0000313" key="1">
    <source>
        <dbReference type="EMBL" id="MBB6563656.1"/>
    </source>
</evidence>
<comment type="caution">
    <text evidence="1">The sequence shown here is derived from an EMBL/GenBank/DDBJ whole genome shotgun (WGS) entry which is preliminary data.</text>
</comment>
<gene>
    <name evidence="1" type="ORF">HNP48_006380</name>
</gene>